<dbReference type="Proteomes" id="UP001610563">
    <property type="component" value="Unassembled WGS sequence"/>
</dbReference>
<reference evidence="1 2" key="1">
    <citation type="submission" date="2024-07" db="EMBL/GenBank/DDBJ databases">
        <title>Section-level genome sequencing and comparative genomics of Aspergillus sections Usti and Cavernicolus.</title>
        <authorList>
            <consortium name="Lawrence Berkeley National Laboratory"/>
            <person name="Nybo J.L."/>
            <person name="Vesth T.C."/>
            <person name="Theobald S."/>
            <person name="Frisvad J.C."/>
            <person name="Larsen T.O."/>
            <person name="Kjaerboelling I."/>
            <person name="Rothschild-Mancinelli K."/>
            <person name="Lyhne E.K."/>
            <person name="Kogle M.E."/>
            <person name="Barry K."/>
            <person name="Clum A."/>
            <person name="Na H."/>
            <person name="Ledsgaard L."/>
            <person name="Lin J."/>
            <person name="Lipzen A."/>
            <person name="Kuo A."/>
            <person name="Riley R."/>
            <person name="Mondo S."/>
            <person name="Labutti K."/>
            <person name="Haridas S."/>
            <person name="Pangalinan J."/>
            <person name="Salamov A.A."/>
            <person name="Simmons B.A."/>
            <person name="Magnuson J.K."/>
            <person name="Chen J."/>
            <person name="Drula E."/>
            <person name="Henrissat B."/>
            <person name="Wiebenga A."/>
            <person name="Lubbers R.J."/>
            <person name="Gomes A.C."/>
            <person name="Makela M.R."/>
            <person name="Stajich J."/>
            <person name="Grigoriev I.V."/>
            <person name="Mortensen U.H."/>
            <person name="De Vries R.P."/>
            <person name="Baker S.E."/>
            <person name="Andersen M.R."/>
        </authorList>
    </citation>
    <scope>NUCLEOTIDE SEQUENCE [LARGE SCALE GENOMIC DNA]</scope>
    <source>
        <strain evidence="1 2">CBS 209.92</strain>
    </source>
</reference>
<keyword evidence="2" id="KW-1185">Reference proteome</keyword>
<organism evidence="1 2">
    <name type="scientific">Aspergillus keveii</name>
    <dbReference type="NCBI Taxonomy" id="714993"/>
    <lineage>
        <taxon>Eukaryota</taxon>
        <taxon>Fungi</taxon>
        <taxon>Dikarya</taxon>
        <taxon>Ascomycota</taxon>
        <taxon>Pezizomycotina</taxon>
        <taxon>Eurotiomycetes</taxon>
        <taxon>Eurotiomycetidae</taxon>
        <taxon>Eurotiales</taxon>
        <taxon>Aspergillaceae</taxon>
        <taxon>Aspergillus</taxon>
        <taxon>Aspergillus subgen. Nidulantes</taxon>
    </lineage>
</organism>
<evidence type="ECO:0000313" key="1">
    <source>
        <dbReference type="EMBL" id="KAL2789359.1"/>
    </source>
</evidence>
<protein>
    <submittedName>
        <fullName evidence="1">Uncharacterized protein</fullName>
    </submittedName>
</protein>
<gene>
    <name evidence="1" type="ORF">BJX66DRAFT_307004</name>
</gene>
<comment type="caution">
    <text evidence="1">The sequence shown here is derived from an EMBL/GenBank/DDBJ whole genome shotgun (WGS) entry which is preliminary data.</text>
</comment>
<accession>A0ABR4G1G7</accession>
<dbReference type="EMBL" id="JBFTWV010000065">
    <property type="protein sequence ID" value="KAL2789359.1"/>
    <property type="molecule type" value="Genomic_DNA"/>
</dbReference>
<evidence type="ECO:0000313" key="2">
    <source>
        <dbReference type="Proteomes" id="UP001610563"/>
    </source>
</evidence>
<sequence>MYDLIWARHRPIVMDDPAKFEGMTLQAVRSHLEGWVVPRPPVLEEEEGDVRTDVEVDISRPPAQTHACLVVDEEVLRVLTKVKPPPNGLHVKYLMPTTWWVKAVEAYPDLEDYPPEVWDGTLRVPIRGLWRFWQHVDYPAPMQWLPTNNWMFEA</sequence>
<proteinExistence type="predicted"/>
<name>A0ABR4G1G7_9EURO</name>